<evidence type="ECO:0000256" key="10">
    <source>
        <dbReference type="ARBA" id="ARBA00037471"/>
    </source>
</evidence>
<comment type="subcellular location">
    <subcellularLocation>
        <location evidence="1">Cytoplasm</location>
    </subcellularLocation>
</comment>
<evidence type="ECO:0000256" key="14">
    <source>
        <dbReference type="PROSITE-ProRule" id="PRU00169"/>
    </source>
</evidence>
<evidence type="ECO:0000313" key="18">
    <source>
        <dbReference type="EMBL" id="MCY1593744.1"/>
    </source>
</evidence>
<dbReference type="GO" id="GO:0006355">
    <property type="term" value="P:regulation of DNA-templated transcription"/>
    <property type="evidence" value="ECO:0007669"/>
    <property type="project" value="InterPro"/>
</dbReference>
<feature type="domain" description="OmpR/PhoB-type" evidence="17">
    <location>
        <begin position="125"/>
        <end position="223"/>
    </location>
</feature>
<keyword evidence="8" id="KW-0010">Activator</keyword>
<evidence type="ECO:0000256" key="5">
    <source>
        <dbReference type="ARBA" id="ARBA00023015"/>
    </source>
</evidence>
<evidence type="ECO:0000313" key="19">
    <source>
        <dbReference type="Proteomes" id="UP001081438"/>
    </source>
</evidence>
<feature type="domain" description="Response regulatory" evidence="16">
    <location>
        <begin position="3"/>
        <end position="117"/>
    </location>
</feature>
<dbReference type="InterPro" id="IPR001789">
    <property type="entry name" value="Sig_transdc_resp-reg_receiver"/>
</dbReference>
<dbReference type="PROSITE" id="PS51755">
    <property type="entry name" value="OMPR_PHOB"/>
    <property type="match status" value="1"/>
</dbReference>
<name>A0A9Q4D6J5_9STAP</name>
<evidence type="ECO:0000256" key="13">
    <source>
        <dbReference type="ARBA" id="ARBA00042383"/>
    </source>
</evidence>
<keyword evidence="5" id="KW-0805">Transcription regulation</keyword>
<gene>
    <name evidence="18" type="ORF">NW112_00650</name>
</gene>
<dbReference type="Gene3D" id="1.10.10.10">
    <property type="entry name" value="Winged helix-like DNA-binding domain superfamily/Winged helix DNA-binding domain"/>
    <property type="match status" value="1"/>
</dbReference>
<dbReference type="Gene3D" id="3.40.50.2300">
    <property type="match status" value="1"/>
</dbReference>
<dbReference type="Pfam" id="PF00486">
    <property type="entry name" value="Trans_reg_C"/>
    <property type="match status" value="1"/>
</dbReference>
<keyword evidence="9" id="KW-0804">Transcription</keyword>
<feature type="modified residue" description="4-aspartylphosphate" evidence="14">
    <location>
        <position position="52"/>
    </location>
</feature>
<comment type="caution">
    <text evidence="18">The sequence shown here is derived from an EMBL/GenBank/DDBJ whole genome shotgun (WGS) entry which is preliminary data.</text>
</comment>
<evidence type="ECO:0000256" key="9">
    <source>
        <dbReference type="ARBA" id="ARBA00023163"/>
    </source>
</evidence>
<dbReference type="InterPro" id="IPR011006">
    <property type="entry name" value="CheY-like_superfamily"/>
</dbReference>
<keyword evidence="4" id="KW-0902">Two-component regulatory system</keyword>
<sequence length="225" mass="25921">MTKCLVVDDDPRILHYVATYLQREGLKVVSESSGEAALDYLETNQVDIAIVDIMMNGMDGFELCETLKEDYEDLPVIMLTARDALSDKERAFLTGTDDYVTKPFEVEELMFRIRAVLRRYQKNADTEIQLGNLMLNQAYLEIAVDQKRMNLPNKEFTLLFLLASQPKQVFSRESLIEKIWGFDYEGDERTVDVHVKRLRKRLDKLGANVVIKTVRGLGYKVVQDV</sequence>
<keyword evidence="6" id="KW-0843">Virulence</keyword>
<evidence type="ECO:0000256" key="2">
    <source>
        <dbReference type="ARBA" id="ARBA00022490"/>
    </source>
</evidence>
<evidence type="ECO:0000259" key="16">
    <source>
        <dbReference type="PROSITE" id="PS50110"/>
    </source>
</evidence>
<dbReference type="CDD" id="cd00383">
    <property type="entry name" value="trans_reg_C"/>
    <property type="match status" value="1"/>
</dbReference>
<dbReference type="InterPro" id="IPR001867">
    <property type="entry name" value="OmpR/PhoB-type_DNA-bd"/>
</dbReference>
<dbReference type="InterPro" id="IPR039420">
    <property type="entry name" value="WalR-like"/>
</dbReference>
<accession>A0A9Q4D6J5</accession>
<comment type="function">
    <text evidence="10">Member of the two-component regulatory system HssS/HssR involved in intracellular heme homeostasis and tempering of staphylococcal virulence. Phosphorylated HssR binds to a direct repeat sequence within hrtAB promoter and activates the expression of hrtAB, an efflux pump, in response to extracellular heme, hemin, hemoglobin or blood.</text>
</comment>
<reference evidence="18" key="1">
    <citation type="journal article" date="2022" name="Int. J. Mol. Sci.">
        <title>Phenotypic and genotypic virulence characterisation of Staphylococcus pettenkoferi strains isolated from human bloodstream and diabetic foot infections.</title>
        <authorList>
            <person name="Magnan C."/>
        </authorList>
    </citation>
    <scope>NUCLEOTIDE SEQUENCE</scope>
    <source>
        <strain evidence="18">NSP020P</strain>
    </source>
</reference>
<protein>
    <recommendedName>
        <fullName evidence="11">Heme response regulator HssR</fullName>
    </recommendedName>
    <alternativeName>
        <fullName evidence="13">Staphylococcal respiratory response protein A</fullName>
    </alternativeName>
    <alternativeName>
        <fullName evidence="12">Transcriptional regulatory protein SrrA</fullName>
    </alternativeName>
</protein>
<dbReference type="AlphaFoldDB" id="A0A9Q4D6J5"/>
<dbReference type="SMART" id="SM00862">
    <property type="entry name" value="Trans_reg_C"/>
    <property type="match status" value="1"/>
</dbReference>
<dbReference type="Proteomes" id="UP001081438">
    <property type="component" value="Unassembled WGS sequence"/>
</dbReference>
<feature type="DNA-binding region" description="OmpR/PhoB-type" evidence="15">
    <location>
        <begin position="125"/>
        <end position="223"/>
    </location>
</feature>
<evidence type="ECO:0000259" key="17">
    <source>
        <dbReference type="PROSITE" id="PS51755"/>
    </source>
</evidence>
<evidence type="ECO:0000256" key="6">
    <source>
        <dbReference type="ARBA" id="ARBA00023026"/>
    </source>
</evidence>
<evidence type="ECO:0000256" key="8">
    <source>
        <dbReference type="ARBA" id="ARBA00023159"/>
    </source>
</evidence>
<keyword evidence="7 15" id="KW-0238">DNA-binding</keyword>
<evidence type="ECO:0000256" key="11">
    <source>
        <dbReference type="ARBA" id="ARBA00039976"/>
    </source>
</evidence>
<keyword evidence="3 14" id="KW-0597">Phosphoprotein</keyword>
<dbReference type="RefSeq" id="WP_268210463.1">
    <property type="nucleotide sequence ID" value="NZ_JANSKK010000001.1"/>
</dbReference>
<dbReference type="SUPFAM" id="SSF52172">
    <property type="entry name" value="CheY-like"/>
    <property type="match status" value="1"/>
</dbReference>
<evidence type="ECO:0000256" key="1">
    <source>
        <dbReference type="ARBA" id="ARBA00004496"/>
    </source>
</evidence>
<dbReference type="PANTHER" id="PTHR48111:SF49">
    <property type="entry name" value="HEME RESPONSE REGULATOR HSSR"/>
    <property type="match status" value="1"/>
</dbReference>
<evidence type="ECO:0000256" key="4">
    <source>
        <dbReference type="ARBA" id="ARBA00023012"/>
    </source>
</evidence>
<organism evidence="18 19">
    <name type="scientific">Staphylococcus pettenkoferi</name>
    <dbReference type="NCBI Taxonomy" id="170573"/>
    <lineage>
        <taxon>Bacteria</taxon>
        <taxon>Bacillati</taxon>
        <taxon>Bacillota</taxon>
        <taxon>Bacilli</taxon>
        <taxon>Bacillales</taxon>
        <taxon>Staphylococcaceae</taxon>
        <taxon>Staphylococcus</taxon>
    </lineage>
</organism>
<dbReference type="PANTHER" id="PTHR48111">
    <property type="entry name" value="REGULATOR OF RPOS"/>
    <property type="match status" value="1"/>
</dbReference>
<dbReference type="Pfam" id="PF00072">
    <property type="entry name" value="Response_reg"/>
    <property type="match status" value="1"/>
</dbReference>
<evidence type="ECO:0000256" key="7">
    <source>
        <dbReference type="ARBA" id="ARBA00023125"/>
    </source>
</evidence>
<dbReference type="EMBL" id="JANSKX010000002">
    <property type="protein sequence ID" value="MCY1593744.1"/>
    <property type="molecule type" value="Genomic_DNA"/>
</dbReference>
<dbReference type="GO" id="GO:0032993">
    <property type="term" value="C:protein-DNA complex"/>
    <property type="evidence" value="ECO:0007669"/>
    <property type="project" value="TreeGrafter"/>
</dbReference>
<dbReference type="FunFam" id="1.10.10.10:FF:000018">
    <property type="entry name" value="DNA-binding response regulator ResD"/>
    <property type="match status" value="1"/>
</dbReference>
<dbReference type="GO" id="GO:0005829">
    <property type="term" value="C:cytosol"/>
    <property type="evidence" value="ECO:0007669"/>
    <property type="project" value="TreeGrafter"/>
</dbReference>
<dbReference type="InterPro" id="IPR036388">
    <property type="entry name" value="WH-like_DNA-bd_sf"/>
</dbReference>
<dbReference type="GO" id="GO:0000976">
    <property type="term" value="F:transcription cis-regulatory region binding"/>
    <property type="evidence" value="ECO:0007669"/>
    <property type="project" value="TreeGrafter"/>
</dbReference>
<proteinExistence type="predicted"/>
<dbReference type="GO" id="GO:0000156">
    <property type="term" value="F:phosphorelay response regulator activity"/>
    <property type="evidence" value="ECO:0007669"/>
    <property type="project" value="TreeGrafter"/>
</dbReference>
<dbReference type="CDD" id="cd17574">
    <property type="entry name" value="REC_OmpR"/>
    <property type="match status" value="1"/>
</dbReference>
<evidence type="ECO:0000256" key="15">
    <source>
        <dbReference type="PROSITE-ProRule" id="PRU01091"/>
    </source>
</evidence>
<keyword evidence="2" id="KW-0963">Cytoplasm</keyword>
<dbReference type="PROSITE" id="PS50110">
    <property type="entry name" value="RESPONSE_REGULATORY"/>
    <property type="match status" value="1"/>
</dbReference>
<dbReference type="FunFam" id="3.40.50.2300:FF:000001">
    <property type="entry name" value="DNA-binding response regulator PhoB"/>
    <property type="match status" value="1"/>
</dbReference>
<dbReference type="SMART" id="SM00448">
    <property type="entry name" value="REC"/>
    <property type="match status" value="1"/>
</dbReference>
<evidence type="ECO:0000256" key="3">
    <source>
        <dbReference type="ARBA" id="ARBA00022553"/>
    </source>
</evidence>
<evidence type="ECO:0000256" key="12">
    <source>
        <dbReference type="ARBA" id="ARBA00040489"/>
    </source>
</evidence>